<dbReference type="EMBL" id="CP041765">
    <property type="protein sequence ID" value="QDQ99068.1"/>
    <property type="molecule type" value="Genomic_DNA"/>
</dbReference>
<feature type="binding site" evidence="2">
    <location>
        <position position="101"/>
    </location>
    <ligand>
        <name>Mn(2+)</name>
        <dbReference type="ChEBI" id="CHEBI:29035"/>
        <label>2</label>
    </ligand>
</feature>
<dbReference type="PANTHER" id="PTHR11014">
    <property type="entry name" value="PEPTIDASE M20 FAMILY MEMBER"/>
    <property type="match status" value="1"/>
</dbReference>
<dbReference type="Gene3D" id="3.40.630.10">
    <property type="entry name" value="Zn peptidases"/>
    <property type="match status" value="1"/>
</dbReference>
<dbReference type="KEGG" id="toy:FO059_05485"/>
<dbReference type="OrthoDB" id="9777385at2"/>
<dbReference type="PIRSF" id="PIRSF005962">
    <property type="entry name" value="Pept_M20D_amidohydro"/>
    <property type="match status" value="1"/>
</dbReference>
<dbReference type="CDD" id="cd03886">
    <property type="entry name" value="M20_Acy1"/>
    <property type="match status" value="1"/>
</dbReference>
<dbReference type="Pfam" id="PF07687">
    <property type="entry name" value="M20_dimer"/>
    <property type="match status" value="1"/>
</dbReference>
<keyword evidence="2" id="KW-0479">Metal-binding</keyword>
<evidence type="ECO:0000256" key="1">
    <source>
        <dbReference type="ARBA" id="ARBA00022801"/>
    </source>
</evidence>
<protein>
    <submittedName>
        <fullName evidence="4">Amidohydrolase</fullName>
    </submittedName>
</protein>
<dbReference type="InterPro" id="IPR011650">
    <property type="entry name" value="Peptidase_M20_dimer"/>
</dbReference>
<dbReference type="Proteomes" id="UP000317344">
    <property type="component" value="Chromosome"/>
</dbReference>
<dbReference type="NCBIfam" id="TIGR01891">
    <property type="entry name" value="amidohydrolases"/>
    <property type="match status" value="1"/>
</dbReference>
<feature type="binding site" evidence="2">
    <location>
        <position position="162"/>
    </location>
    <ligand>
        <name>Mn(2+)</name>
        <dbReference type="ChEBI" id="CHEBI:29035"/>
        <label>2</label>
    </ligand>
</feature>
<dbReference type="GO" id="GO:0019877">
    <property type="term" value="P:diaminopimelate biosynthetic process"/>
    <property type="evidence" value="ECO:0007669"/>
    <property type="project" value="UniProtKB-ARBA"/>
</dbReference>
<feature type="binding site" evidence="2">
    <location>
        <position position="99"/>
    </location>
    <ligand>
        <name>Mn(2+)</name>
        <dbReference type="ChEBI" id="CHEBI:29035"/>
        <label>2</label>
    </ligand>
</feature>
<accession>A0A516X7M3</accession>
<dbReference type="AlphaFoldDB" id="A0A516X7M3"/>
<dbReference type="InterPro" id="IPR036264">
    <property type="entry name" value="Bact_exopeptidase_dim_dom"/>
</dbReference>
<dbReference type="SUPFAM" id="SSF53187">
    <property type="entry name" value="Zn-dependent exopeptidases"/>
    <property type="match status" value="1"/>
</dbReference>
<dbReference type="SUPFAM" id="SSF55031">
    <property type="entry name" value="Bacterial exopeptidase dimerisation domain"/>
    <property type="match status" value="1"/>
</dbReference>
<dbReference type="InterPro" id="IPR002933">
    <property type="entry name" value="Peptidase_M20"/>
</dbReference>
<sequence>MLEDARALLPDLVTLRRDLHRHPEVGLHLPRTQQAVLRALDGLPGLEIVRGSATTSVVAVLRGARPGPTVLLRGDMDALPVTELAEVEYKSVNDAMHACGHDLHTTGLVGAAHLLHAARDTLAGTVAFMFQPGEEGHDGAQVMLDEGVLAVAGPPAAAFAVHVGPGDRGTFVTRPGPVLAGAAELRIVVRGSGGHGSQPHSAHDPIPAAAELVGALQTMVTRRFPAFDPVVLSITRMRAGDALNVIPDTAELAGTVRMVSAEAAARLPQHITEVAEAVAAAHGCTAEVDFDLGYPVTLNDPAETEAAVADLTDLVGAESIVTMPYPAMGSEDFSKVLERVPGTYLFLGARPDELPESARGEVNHSPRIVFDDAVLDTQAAALAWLAVRALQRHGLT</sequence>
<dbReference type="PANTHER" id="PTHR11014:SF63">
    <property type="entry name" value="METALLOPEPTIDASE, PUTATIVE (AFU_ORTHOLOGUE AFUA_6G09600)-RELATED"/>
    <property type="match status" value="1"/>
</dbReference>
<feature type="domain" description="Peptidase M20 dimerisation" evidence="3">
    <location>
        <begin position="181"/>
        <end position="280"/>
    </location>
</feature>
<feature type="binding site" evidence="2">
    <location>
        <position position="135"/>
    </location>
    <ligand>
        <name>Mn(2+)</name>
        <dbReference type="ChEBI" id="CHEBI:29035"/>
        <label>2</label>
    </ligand>
</feature>
<evidence type="ECO:0000313" key="5">
    <source>
        <dbReference type="Proteomes" id="UP000317344"/>
    </source>
</evidence>
<keyword evidence="5" id="KW-1185">Reference proteome</keyword>
<evidence type="ECO:0000313" key="4">
    <source>
        <dbReference type="EMBL" id="QDQ99068.1"/>
    </source>
</evidence>
<feature type="binding site" evidence="2">
    <location>
        <position position="364"/>
    </location>
    <ligand>
        <name>Mn(2+)</name>
        <dbReference type="ChEBI" id="CHEBI:29035"/>
        <label>2</label>
    </ligand>
</feature>
<gene>
    <name evidence="4" type="ORF">FO059_05485</name>
</gene>
<dbReference type="GO" id="GO:0046872">
    <property type="term" value="F:metal ion binding"/>
    <property type="evidence" value="ECO:0007669"/>
    <property type="project" value="UniProtKB-KW"/>
</dbReference>
<name>A0A516X7M3_9ACTN</name>
<dbReference type="Gene3D" id="3.30.70.360">
    <property type="match status" value="1"/>
</dbReference>
<evidence type="ECO:0000256" key="2">
    <source>
        <dbReference type="PIRSR" id="PIRSR005962-1"/>
    </source>
</evidence>
<dbReference type="Pfam" id="PF01546">
    <property type="entry name" value="Peptidase_M20"/>
    <property type="match status" value="1"/>
</dbReference>
<keyword evidence="2" id="KW-0464">Manganese</keyword>
<comment type="cofactor">
    <cofactor evidence="2">
        <name>Mn(2+)</name>
        <dbReference type="ChEBI" id="CHEBI:29035"/>
    </cofactor>
    <text evidence="2">The Mn(2+) ion enhances activity.</text>
</comment>
<keyword evidence="1 4" id="KW-0378">Hydrolase</keyword>
<dbReference type="InterPro" id="IPR017439">
    <property type="entry name" value="Amidohydrolase"/>
</dbReference>
<proteinExistence type="predicted"/>
<reference evidence="4 5" key="1">
    <citation type="submission" date="2019-07" db="EMBL/GenBank/DDBJ databases">
        <title>Tomitella cavernea sp. nov., an actinomycete isolated from soil.</title>
        <authorList>
            <person name="Cheng J."/>
        </authorList>
    </citation>
    <scope>NUCLEOTIDE SEQUENCE [LARGE SCALE GENOMIC DNA]</scope>
    <source>
        <strain evidence="4 5">HY188</strain>
    </source>
</reference>
<dbReference type="GO" id="GO:0050118">
    <property type="term" value="F:N-acetyldiaminopimelate deacetylase activity"/>
    <property type="evidence" value="ECO:0007669"/>
    <property type="project" value="UniProtKB-ARBA"/>
</dbReference>
<evidence type="ECO:0000259" key="3">
    <source>
        <dbReference type="Pfam" id="PF07687"/>
    </source>
</evidence>
<dbReference type="FunFam" id="3.30.70.360:FF:000001">
    <property type="entry name" value="N-acetyldiaminopimelate deacetylase"/>
    <property type="match status" value="1"/>
</dbReference>
<organism evidence="4 5">
    <name type="scientific">Tomitella fengzijianii</name>
    <dbReference type="NCBI Taxonomy" id="2597660"/>
    <lineage>
        <taxon>Bacteria</taxon>
        <taxon>Bacillati</taxon>
        <taxon>Actinomycetota</taxon>
        <taxon>Actinomycetes</taxon>
        <taxon>Mycobacteriales</taxon>
        <taxon>Tomitella</taxon>
    </lineage>
</organism>
<reference evidence="4 5" key="2">
    <citation type="submission" date="2019-07" db="EMBL/GenBank/DDBJ databases">
        <authorList>
            <person name="Huang Y."/>
        </authorList>
    </citation>
    <scope>NUCLEOTIDE SEQUENCE [LARGE SCALE GENOMIC DNA]</scope>
    <source>
        <strain evidence="4 5">HY188</strain>
    </source>
</reference>